<gene>
    <name evidence="7" type="ORF">GCM10007888_10210</name>
    <name evidence="6" type="ORF">MOX02_38150</name>
</gene>
<keyword evidence="4" id="KW-0460">Magnesium</keyword>
<dbReference type="GO" id="GO:0006777">
    <property type="term" value="P:Mo-molybdopterin cofactor biosynthetic process"/>
    <property type="evidence" value="ECO:0007669"/>
    <property type="project" value="UniProtKB-UniRule"/>
</dbReference>
<evidence type="ECO:0000256" key="2">
    <source>
        <dbReference type="ARBA" id="ARBA00010763"/>
    </source>
</evidence>
<comment type="caution">
    <text evidence="6">The sequence shown here is derived from an EMBL/GenBank/DDBJ whole genome shotgun (WGS) entry which is preliminary data.</text>
</comment>
<dbReference type="EMBL" id="BSPK01000016">
    <property type="protein sequence ID" value="GLS62640.1"/>
    <property type="molecule type" value="Genomic_DNA"/>
</dbReference>
<evidence type="ECO:0000313" key="7">
    <source>
        <dbReference type="EMBL" id="GLS62640.1"/>
    </source>
</evidence>
<comment type="function">
    <text evidence="1 4">Catalyzes the insertion of molybdate into adenylated molybdopterin with the concomitant release of AMP.</text>
</comment>
<evidence type="ECO:0000256" key="4">
    <source>
        <dbReference type="RuleBase" id="RU365090"/>
    </source>
</evidence>
<evidence type="ECO:0000313" key="6">
    <source>
        <dbReference type="EMBL" id="GEP05777.1"/>
    </source>
</evidence>
<dbReference type="Gene3D" id="3.40.980.10">
    <property type="entry name" value="MoaB/Mog-like domain"/>
    <property type="match status" value="1"/>
</dbReference>
<dbReference type="SUPFAM" id="SSF63867">
    <property type="entry name" value="MoeA C-terminal domain-like"/>
    <property type="match status" value="1"/>
</dbReference>
<dbReference type="InterPro" id="IPR036135">
    <property type="entry name" value="MoeA_linker/N_sf"/>
</dbReference>
<dbReference type="Gene3D" id="2.170.190.11">
    <property type="entry name" value="Molybdopterin biosynthesis moea protein, domain 3"/>
    <property type="match status" value="1"/>
</dbReference>
<organism evidence="6 8">
    <name type="scientific">Methylobacterium oxalidis</name>
    <dbReference type="NCBI Taxonomy" id="944322"/>
    <lineage>
        <taxon>Bacteria</taxon>
        <taxon>Pseudomonadati</taxon>
        <taxon>Pseudomonadota</taxon>
        <taxon>Alphaproteobacteria</taxon>
        <taxon>Hyphomicrobiales</taxon>
        <taxon>Methylobacteriaceae</taxon>
        <taxon>Methylobacterium</taxon>
    </lineage>
</organism>
<dbReference type="EC" id="2.10.1.1" evidence="4"/>
<comment type="catalytic activity">
    <reaction evidence="3">
        <text>adenylyl-molybdopterin + molybdate = Mo-molybdopterin + AMP + H(+)</text>
        <dbReference type="Rhea" id="RHEA:35047"/>
        <dbReference type="ChEBI" id="CHEBI:15378"/>
        <dbReference type="ChEBI" id="CHEBI:36264"/>
        <dbReference type="ChEBI" id="CHEBI:62727"/>
        <dbReference type="ChEBI" id="CHEBI:71302"/>
        <dbReference type="ChEBI" id="CHEBI:456215"/>
        <dbReference type="EC" id="2.10.1.1"/>
    </reaction>
</comment>
<dbReference type="InterPro" id="IPR038987">
    <property type="entry name" value="MoeA-like"/>
</dbReference>
<dbReference type="PANTHER" id="PTHR10192">
    <property type="entry name" value="MOLYBDOPTERIN BIOSYNTHESIS PROTEIN"/>
    <property type="match status" value="1"/>
</dbReference>
<dbReference type="InterPro" id="IPR001453">
    <property type="entry name" value="MoaB/Mog_dom"/>
</dbReference>
<dbReference type="SMART" id="SM00852">
    <property type="entry name" value="MoCF_biosynth"/>
    <property type="match status" value="1"/>
</dbReference>
<keyword evidence="9" id="KW-1185">Reference proteome</keyword>
<dbReference type="UniPathway" id="UPA00344"/>
<keyword evidence="4" id="KW-0479">Metal-binding</keyword>
<comment type="cofactor">
    <cofactor evidence="4">
        <name>Mg(2+)</name>
        <dbReference type="ChEBI" id="CHEBI:18420"/>
    </cofactor>
</comment>
<dbReference type="InterPro" id="IPR036688">
    <property type="entry name" value="MoeA_C_domain_IV_sf"/>
</dbReference>
<keyword evidence="4" id="KW-0808">Transferase</keyword>
<dbReference type="SUPFAM" id="SSF53218">
    <property type="entry name" value="Molybdenum cofactor biosynthesis proteins"/>
    <property type="match status" value="1"/>
</dbReference>
<protein>
    <recommendedName>
        <fullName evidence="4">Molybdopterin molybdenumtransferase</fullName>
        <ecNumber evidence="4">2.10.1.1</ecNumber>
    </recommendedName>
</protein>
<reference evidence="7" key="4">
    <citation type="submission" date="2023-01" db="EMBL/GenBank/DDBJ databases">
        <title>Draft genome sequence of Methylobacterium oxalidis strain NBRC 107715.</title>
        <authorList>
            <person name="Sun Q."/>
            <person name="Mori K."/>
        </authorList>
    </citation>
    <scope>NUCLEOTIDE SEQUENCE</scope>
    <source>
        <strain evidence="7">NBRC 107715</strain>
    </source>
</reference>
<dbReference type="GO" id="GO:0005829">
    <property type="term" value="C:cytosol"/>
    <property type="evidence" value="ECO:0007669"/>
    <property type="project" value="TreeGrafter"/>
</dbReference>
<dbReference type="RefSeq" id="WP_147027323.1">
    <property type="nucleotide sequence ID" value="NZ_BJZU01000079.1"/>
</dbReference>
<dbReference type="GO" id="GO:0046872">
    <property type="term" value="F:metal ion binding"/>
    <property type="evidence" value="ECO:0007669"/>
    <property type="project" value="UniProtKB-UniRule"/>
</dbReference>
<name>A0A512J740_9HYPH</name>
<keyword evidence="4" id="KW-0500">Molybdenum</keyword>
<proteinExistence type="inferred from homology"/>
<comment type="similarity">
    <text evidence="2 4">Belongs to the MoeA family.</text>
</comment>
<accession>A0A512J740</accession>
<dbReference type="Proteomes" id="UP000321960">
    <property type="component" value="Unassembled WGS sequence"/>
</dbReference>
<evidence type="ECO:0000259" key="5">
    <source>
        <dbReference type="SMART" id="SM00852"/>
    </source>
</evidence>
<reference evidence="9" key="2">
    <citation type="journal article" date="2019" name="Int. J. Syst. Evol. Microbiol.">
        <title>The Global Catalogue of Microorganisms (GCM) 10K type strain sequencing project: providing services to taxonomists for standard genome sequencing and annotation.</title>
        <authorList>
            <consortium name="The Broad Institute Genomics Platform"/>
            <consortium name="The Broad Institute Genome Sequencing Center for Infectious Disease"/>
            <person name="Wu L."/>
            <person name="Ma J."/>
        </authorList>
    </citation>
    <scope>NUCLEOTIDE SEQUENCE [LARGE SCALE GENOMIC DNA]</scope>
    <source>
        <strain evidence="9">NBRC 107715</strain>
    </source>
</reference>
<dbReference type="Pfam" id="PF03453">
    <property type="entry name" value="MoeA_N"/>
    <property type="match status" value="1"/>
</dbReference>
<dbReference type="Proteomes" id="UP001156856">
    <property type="component" value="Unassembled WGS sequence"/>
</dbReference>
<sequence>MNTRTASTALMPLAEALGLLLAGVAPVPSRAVEPRESIGRVAAADILAEGPKPARRIALRDGWAVRGADIVGASPYAPAPLAAPPAWVEAGDPLPADADTVLPAEGVEAAGPLAEIVADAPTGEGVREGGDDLAAGSRIVAAGTRIRSLDVLALAGLERVTVRVPEVAILLSGPERRASAEARAATLAGLVARAGGAVSDVADVAGGEDALAAALGGSAADLTLVVGATGLGREDRAAAALARAGSLAAHGIALRPGESAGFGRVEGRSVLLLPGAPDAMLAAFLALARPLLSALTGEAPEPPRPARLRRKVSSVIGLSEIVFVAEAADGVEPLGSAELALHRLLLARGAILVPPDREGYAEGTPVEIMPL</sequence>
<dbReference type="Gene3D" id="2.40.340.10">
    <property type="entry name" value="MoeA, C-terminal, domain IV"/>
    <property type="match status" value="1"/>
</dbReference>
<evidence type="ECO:0000256" key="1">
    <source>
        <dbReference type="ARBA" id="ARBA00002901"/>
    </source>
</evidence>
<dbReference type="InterPro" id="IPR036425">
    <property type="entry name" value="MoaB/Mog-like_dom_sf"/>
</dbReference>
<reference evidence="6 8" key="3">
    <citation type="submission" date="2019-07" db="EMBL/GenBank/DDBJ databases">
        <title>Whole genome shotgun sequence of Methylobacterium oxalidis NBRC 107715.</title>
        <authorList>
            <person name="Hosoyama A."/>
            <person name="Uohara A."/>
            <person name="Ohji S."/>
            <person name="Ichikawa N."/>
        </authorList>
    </citation>
    <scope>NUCLEOTIDE SEQUENCE [LARGE SCALE GENOMIC DNA]</scope>
    <source>
        <strain evidence="6 8">NBRC 107715</strain>
    </source>
</reference>
<dbReference type="OrthoDB" id="8435302at2"/>
<dbReference type="InterPro" id="IPR005110">
    <property type="entry name" value="MoeA_linker/N"/>
</dbReference>
<feature type="domain" description="MoaB/Mog" evidence="5">
    <location>
        <begin position="168"/>
        <end position="294"/>
    </location>
</feature>
<evidence type="ECO:0000313" key="9">
    <source>
        <dbReference type="Proteomes" id="UP001156856"/>
    </source>
</evidence>
<keyword evidence="4" id="KW-0501">Molybdenum cofactor biosynthesis</keyword>
<dbReference type="Gene3D" id="3.90.105.10">
    <property type="entry name" value="Molybdopterin biosynthesis moea protein, domain 2"/>
    <property type="match status" value="1"/>
</dbReference>
<comment type="pathway">
    <text evidence="4">Cofactor biosynthesis; molybdopterin biosynthesis.</text>
</comment>
<dbReference type="EMBL" id="BJZU01000079">
    <property type="protein sequence ID" value="GEP05777.1"/>
    <property type="molecule type" value="Genomic_DNA"/>
</dbReference>
<reference evidence="7" key="1">
    <citation type="journal article" date="2014" name="Int. J. Syst. Evol. Microbiol.">
        <title>Complete genome of a new Firmicutes species belonging to the dominant human colonic microbiota ('Ruminococcus bicirculans') reveals two chromosomes and a selective capacity to utilize plant glucans.</title>
        <authorList>
            <consortium name="NISC Comparative Sequencing Program"/>
            <person name="Wegmann U."/>
            <person name="Louis P."/>
            <person name="Goesmann A."/>
            <person name="Henrissat B."/>
            <person name="Duncan S.H."/>
            <person name="Flint H.J."/>
        </authorList>
    </citation>
    <scope>NUCLEOTIDE SEQUENCE</scope>
    <source>
        <strain evidence="7">NBRC 107715</strain>
    </source>
</reference>
<evidence type="ECO:0000313" key="8">
    <source>
        <dbReference type="Proteomes" id="UP000321960"/>
    </source>
</evidence>
<dbReference type="PANTHER" id="PTHR10192:SF5">
    <property type="entry name" value="GEPHYRIN"/>
    <property type="match status" value="1"/>
</dbReference>
<dbReference type="GO" id="GO:0061599">
    <property type="term" value="F:molybdopterin molybdotransferase activity"/>
    <property type="evidence" value="ECO:0007669"/>
    <property type="project" value="UniProtKB-UniRule"/>
</dbReference>
<dbReference type="AlphaFoldDB" id="A0A512J740"/>
<dbReference type="SUPFAM" id="SSF63882">
    <property type="entry name" value="MoeA N-terminal region -like"/>
    <property type="match status" value="1"/>
</dbReference>
<dbReference type="Pfam" id="PF00994">
    <property type="entry name" value="MoCF_biosynth"/>
    <property type="match status" value="1"/>
</dbReference>
<evidence type="ECO:0000256" key="3">
    <source>
        <dbReference type="ARBA" id="ARBA00047317"/>
    </source>
</evidence>